<dbReference type="AlphaFoldDB" id="A0A0S4LIA1"/>
<sequence length="114" mass="12510">MTRARILQEVAATEAGTAFVPWIGTDLADVLCVQEERVVPNDNTVEVTVRVYEYPDGPLAVFHGPRCLARYQSDGWVIEPDKAQPGRRGSPHGSDARPIIAPKSIVRENISARS</sequence>
<gene>
    <name evidence="2" type="ORF">COMA2_220012</name>
</gene>
<dbReference type="Proteomes" id="UP000198736">
    <property type="component" value="Unassembled WGS sequence"/>
</dbReference>
<accession>A0A0S4LIA1</accession>
<evidence type="ECO:0000313" key="3">
    <source>
        <dbReference type="Proteomes" id="UP000198736"/>
    </source>
</evidence>
<protein>
    <submittedName>
        <fullName evidence="2">Uncharacterized protein</fullName>
    </submittedName>
</protein>
<name>A0A0S4LIA1_9BACT</name>
<dbReference type="EMBL" id="CZPZ01000015">
    <property type="protein sequence ID" value="CUS36304.1"/>
    <property type="molecule type" value="Genomic_DNA"/>
</dbReference>
<evidence type="ECO:0000313" key="2">
    <source>
        <dbReference type="EMBL" id="CUS36304.1"/>
    </source>
</evidence>
<dbReference type="STRING" id="1742973.COMA2_220012"/>
<reference evidence="3" key="1">
    <citation type="submission" date="2015-10" db="EMBL/GenBank/DDBJ databases">
        <authorList>
            <person name="Luecker S."/>
            <person name="Luecker S."/>
        </authorList>
    </citation>
    <scope>NUCLEOTIDE SEQUENCE [LARGE SCALE GENOMIC DNA]</scope>
</reference>
<feature type="region of interest" description="Disordered" evidence="1">
    <location>
        <begin position="79"/>
        <end position="100"/>
    </location>
</feature>
<dbReference type="RefSeq" id="WP_175304542.1">
    <property type="nucleotide sequence ID" value="NZ_CZPZ01000015.1"/>
</dbReference>
<proteinExistence type="predicted"/>
<evidence type="ECO:0000256" key="1">
    <source>
        <dbReference type="SAM" id="MobiDB-lite"/>
    </source>
</evidence>
<organism evidence="2 3">
    <name type="scientific">Candidatus Nitrospira nitrificans</name>
    <dbReference type="NCBI Taxonomy" id="1742973"/>
    <lineage>
        <taxon>Bacteria</taxon>
        <taxon>Pseudomonadati</taxon>
        <taxon>Nitrospirota</taxon>
        <taxon>Nitrospiria</taxon>
        <taxon>Nitrospirales</taxon>
        <taxon>Nitrospiraceae</taxon>
        <taxon>Nitrospira</taxon>
    </lineage>
</organism>
<keyword evidence="3" id="KW-1185">Reference proteome</keyword>